<feature type="compositionally biased region" description="Low complexity" evidence="1">
    <location>
        <begin position="19"/>
        <end position="29"/>
    </location>
</feature>
<protein>
    <submittedName>
        <fullName evidence="2">Uncharacterized protein</fullName>
    </submittedName>
</protein>
<comment type="caution">
    <text evidence="2">The sequence shown here is derived from an EMBL/GenBank/DDBJ whole genome shotgun (WGS) entry which is preliminary data.</text>
</comment>
<gene>
    <name evidence="2" type="ORF">NCCP691_02020</name>
</gene>
<reference evidence="2 3" key="1">
    <citation type="journal article" date="2022" name="Int. J. Syst. Evol. Microbiol.">
        <title>Noviherbaspirillum aridicola sp. nov., isolated from an arid soil in Pakistan.</title>
        <authorList>
            <person name="Khan I.U."/>
            <person name="Saqib M."/>
            <person name="Amin A."/>
            <person name="Hussain F."/>
            <person name="Li L."/>
            <person name="Liu Y.H."/>
            <person name="Fang B.Z."/>
            <person name="Ahmed I."/>
            <person name="Li W.J."/>
        </authorList>
    </citation>
    <scope>NUCLEOTIDE SEQUENCE [LARGE SCALE GENOMIC DNA]</scope>
    <source>
        <strain evidence="2 3">NCCP-691</strain>
    </source>
</reference>
<organism evidence="2 3">
    <name type="scientific">Noviherbaspirillum aridicola</name>
    <dbReference type="NCBI Taxonomy" id="2849687"/>
    <lineage>
        <taxon>Bacteria</taxon>
        <taxon>Pseudomonadati</taxon>
        <taxon>Pseudomonadota</taxon>
        <taxon>Betaproteobacteria</taxon>
        <taxon>Burkholderiales</taxon>
        <taxon>Oxalobacteraceae</taxon>
        <taxon>Noviherbaspirillum</taxon>
    </lineage>
</organism>
<proteinExistence type="predicted"/>
<sequence length="60" mass="6702">MELEETSVTQRKRVRRKPGATGAAARAGALQAKCDRLKKQMVGKYRPHTFKTSLPWVCSA</sequence>
<evidence type="ECO:0000313" key="3">
    <source>
        <dbReference type="Proteomes" id="UP000887222"/>
    </source>
</evidence>
<accession>A0ABQ4PZD4</accession>
<evidence type="ECO:0000256" key="1">
    <source>
        <dbReference type="SAM" id="MobiDB-lite"/>
    </source>
</evidence>
<dbReference type="Proteomes" id="UP000887222">
    <property type="component" value="Unassembled WGS sequence"/>
</dbReference>
<feature type="region of interest" description="Disordered" evidence="1">
    <location>
        <begin position="1"/>
        <end position="29"/>
    </location>
</feature>
<name>A0ABQ4PZD4_9BURK</name>
<evidence type="ECO:0000313" key="2">
    <source>
        <dbReference type="EMBL" id="GIZ50188.1"/>
    </source>
</evidence>
<dbReference type="EMBL" id="BPMK01000001">
    <property type="protein sequence ID" value="GIZ50188.1"/>
    <property type="molecule type" value="Genomic_DNA"/>
</dbReference>
<keyword evidence="3" id="KW-1185">Reference proteome</keyword>